<keyword evidence="7 9" id="KW-1133">Transmembrane helix</keyword>
<dbReference type="InterPro" id="IPR000515">
    <property type="entry name" value="MetI-like"/>
</dbReference>
<dbReference type="InterPro" id="IPR010065">
    <property type="entry name" value="AA_ABC_transptr_permease_3TM"/>
</dbReference>
<keyword evidence="5 9" id="KW-0812">Transmembrane</keyword>
<keyword evidence="8 9" id="KW-0472">Membrane</keyword>
<reference evidence="11 12" key="1">
    <citation type="submission" date="2016-09" db="EMBL/GenBank/DDBJ databases">
        <title>The complete genome sequences of Rhizobium gallicum, symbiovars gallicum and phaseoli, symbionts associated to common bean (Phaseolus vulgaris).</title>
        <authorList>
            <person name="Bustos P."/>
            <person name="Santamaria R.I."/>
            <person name="Perez-Carrascal O.M."/>
            <person name="Juarez S."/>
            <person name="Lozano L."/>
            <person name="Martinez-Flores I."/>
            <person name="Martinez-Romero E."/>
            <person name="Cevallos M."/>
            <person name="Romero D."/>
            <person name="Davila G."/>
            <person name="Gonzalez V."/>
        </authorList>
    </citation>
    <scope>NUCLEOTIDE SEQUENCE [LARGE SCALE GENOMIC DNA]</scope>
    <source>
        <strain evidence="11 12">IE4872</strain>
        <plasmid evidence="12">prgalie4872a</plasmid>
    </source>
</reference>
<dbReference type="SUPFAM" id="SSF161098">
    <property type="entry name" value="MetI-like"/>
    <property type="match status" value="1"/>
</dbReference>
<dbReference type="PROSITE" id="PS50928">
    <property type="entry name" value="ABC_TM1"/>
    <property type="match status" value="1"/>
</dbReference>
<gene>
    <name evidence="11" type="primary">ehuC-1</name>
    <name evidence="11" type="ORF">IE4872_PA00082</name>
</gene>
<dbReference type="GO" id="GO:0006865">
    <property type="term" value="P:amino acid transport"/>
    <property type="evidence" value="ECO:0007669"/>
    <property type="project" value="UniProtKB-KW"/>
</dbReference>
<evidence type="ECO:0000256" key="5">
    <source>
        <dbReference type="ARBA" id="ARBA00022692"/>
    </source>
</evidence>
<dbReference type="NCBIfam" id="TIGR03004">
    <property type="entry name" value="ectoine_ehuC"/>
    <property type="match status" value="1"/>
</dbReference>
<dbReference type="GO" id="GO:0043190">
    <property type="term" value="C:ATP-binding cassette (ABC) transporter complex"/>
    <property type="evidence" value="ECO:0007669"/>
    <property type="project" value="InterPro"/>
</dbReference>
<dbReference type="GO" id="GO:0022857">
    <property type="term" value="F:transmembrane transporter activity"/>
    <property type="evidence" value="ECO:0007669"/>
    <property type="project" value="InterPro"/>
</dbReference>
<feature type="domain" description="ABC transmembrane type-1" evidence="10">
    <location>
        <begin position="16"/>
        <end position="204"/>
    </location>
</feature>
<dbReference type="RefSeq" id="WP_074070542.1">
    <property type="nucleotide sequence ID" value="NZ_CP017102.1"/>
</dbReference>
<evidence type="ECO:0000256" key="6">
    <source>
        <dbReference type="ARBA" id="ARBA00022970"/>
    </source>
</evidence>
<dbReference type="InterPro" id="IPR014342">
    <property type="entry name" value="Ectoine_EhuC"/>
</dbReference>
<dbReference type="OrthoDB" id="9814550at2"/>
<dbReference type="PANTHER" id="PTHR30614:SF0">
    <property type="entry name" value="L-CYSTINE TRANSPORT SYSTEM PERMEASE PROTEIN TCYL"/>
    <property type="match status" value="1"/>
</dbReference>
<evidence type="ECO:0000259" key="10">
    <source>
        <dbReference type="PROSITE" id="PS50928"/>
    </source>
</evidence>
<proteinExistence type="inferred from homology"/>
<comment type="subcellular location">
    <subcellularLocation>
        <location evidence="1">Cell inner membrane</location>
        <topology evidence="1">Multi-pass membrane protein</topology>
    </subcellularLocation>
    <subcellularLocation>
        <location evidence="9">Cell membrane</location>
        <topology evidence="9">Multi-pass membrane protein</topology>
    </subcellularLocation>
</comment>
<feature type="transmembrane region" description="Helical" evidence="9">
    <location>
        <begin position="20"/>
        <end position="43"/>
    </location>
</feature>
<evidence type="ECO:0000256" key="4">
    <source>
        <dbReference type="ARBA" id="ARBA00022475"/>
    </source>
</evidence>
<name>A0A1L5NPL3_9HYPH</name>
<dbReference type="InterPro" id="IPR035906">
    <property type="entry name" value="MetI-like_sf"/>
</dbReference>
<dbReference type="CDD" id="cd06261">
    <property type="entry name" value="TM_PBP2"/>
    <property type="match status" value="1"/>
</dbReference>
<evidence type="ECO:0000256" key="7">
    <source>
        <dbReference type="ARBA" id="ARBA00022989"/>
    </source>
</evidence>
<dbReference type="Proteomes" id="UP000184749">
    <property type="component" value="Plasmid pRgalIE4872a"/>
</dbReference>
<evidence type="ECO:0000256" key="9">
    <source>
        <dbReference type="RuleBase" id="RU363032"/>
    </source>
</evidence>
<evidence type="ECO:0000256" key="1">
    <source>
        <dbReference type="ARBA" id="ARBA00004429"/>
    </source>
</evidence>
<evidence type="ECO:0000313" key="11">
    <source>
        <dbReference type="EMBL" id="APO69828.1"/>
    </source>
</evidence>
<sequence>MHVSIEGLFDILLSGLWVTLLVFAGGFVLSVIIGVVGGSTFVWGGQVARLATRVYVEIFRGTSIYFQLFYIYFVLPSFGLYLPPMIAGILALGLNSGAYLAETVRGCILAIPREQTEAAVALNLTLFQRITKVILPQAFVIALPPVGNNAIEILKGSSLVSLVALHDLTFNALMIRTHVGSSVGPLLALLLTYYFLSKIIDLVFRTLEARLTRDLEQLRA</sequence>
<dbReference type="NCBIfam" id="TIGR01726">
    <property type="entry name" value="HEQRo_perm_3TM"/>
    <property type="match status" value="1"/>
</dbReference>
<dbReference type="InterPro" id="IPR043429">
    <property type="entry name" value="ArtM/GltK/GlnP/TcyL/YhdX-like"/>
</dbReference>
<evidence type="ECO:0000256" key="3">
    <source>
        <dbReference type="ARBA" id="ARBA00022448"/>
    </source>
</evidence>
<keyword evidence="4" id="KW-1003">Cell membrane</keyword>
<organism evidence="11 12">
    <name type="scientific">Rhizobium gallicum</name>
    <dbReference type="NCBI Taxonomy" id="56730"/>
    <lineage>
        <taxon>Bacteria</taxon>
        <taxon>Pseudomonadati</taxon>
        <taxon>Pseudomonadota</taxon>
        <taxon>Alphaproteobacteria</taxon>
        <taxon>Hyphomicrobiales</taxon>
        <taxon>Rhizobiaceae</taxon>
        <taxon>Rhizobium/Agrobacterium group</taxon>
        <taxon>Rhizobium</taxon>
    </lineage>
</organism>
<evidence type="ECO:0000256" key="8">
    <source>
        <dbReference type="ARBA" id="ARBA00023136"/>
    </source>
</evidence>
<keyword evidence="11" id="KW-0614">Plasmid</keyword>
<keyword evidence="3 9" id="KW-0813">Transport</keyword>
<comment type="similarity">
    <text evidence="2">Belongs to the binding-protein-dependent transport system permease family. HisMQ subfamily.</text>
</comment>
<evidence type="ECO:0000313" key="12">
    <source>
        <dbReference type="Proteomes" id="UP000184749"/>
    </source>
</evidence>
<dbReference type="PANTHER" id="PTHR30614">
    <property type="entry name" value="MEMBRANE COMPONENT OF AMINO ACID ABC TRANSPORTER"/>
    <property type="match status" value="1"/>
</dbReference>
<dbReference type="EMBL" id="CP017102">
    <property type="protein sequence ID" value="APO69828.1"/>
    <property type="molecule type" value="Genomic_DNA"/>
</dbReference>
<geneLocation type="plasmid" evidence="12">
    <name>prgalie4872a</name>
</geneLocation>
<keyword evidence="6" id="KW-0029">Amino-acid transport</keyword>
<feature type="transmembrane region" description="Helical" evidence="9">
    <location>
        <begin position="175"/>
        <end position="196"/>
    </location>
</feature>
<protein>
    <submittedName>
        <fullName evidence="11">Ectoine/hydroxyectoine ABC transporter permease protein EhuC 1</fullName>
    </submittedName>
</protein>
<evidence type="ECO:0000256" key="2">
    <source>
        <dbReference type="ARBA" id="ARBA00010072"/>
    </source>
</evidence>
<dbReference type="Pfam" id="PF00528">
    <property type="entry name" value="BPD_transp_1"/>
    <property type="match status" value="1"/>
</dbReference>
<dbReference type="AlphaFoldDB" id="A0A1L5NPL3"/>
<accession>A0A1L5NPL3</accession>
<feature type="transmembrane region" description="Helical" evidence="9">
    <location>
        <begin position="64"/>
        <end position="82"/>
    </location>
</feature>
<dbReference type="Gene3D" id="1.10.3720.10">
    <property type="entry name" value="MetI-like"/>
    <property type="match status" value="1"/>
</dbReference>